<accession>A0A3A6T7H0</accession>
<evidence type="ECO:0000313" key="2">
    <source>
        <dbReference type="Proteomes" id="UP000273022"/>
    </source>
</evidence>
<dbReference type="AlphaFoldDB" id="A0A3A6T7H0"/>
<name>A0A3A6T7H0_9GAMM</name>
<gene>
    <name evidence="1" type="ORF">D5R81_15425</name>
</gene>
<protein>
    <submittedName>
        <fullName evidence="1">Conjugal transfer protein TraD</fullName>
    </submittedName>
</protein>
<dbReference type="RefSeq" id="WP_121854523.1">
    <property type="nucleotide sequence ID" value="NZ_CP037952.1"/>
</dbReference>
<dbReference type="Proteomes" id="UP000273022">
    <property type="component" value="Unassembled WGS sequence"/>
</dbReference>
<keyword evidence="2" id="KW-1185">Reference proteome</keyword>
<dbReference type="EMBL" id="QYYH01000115">
    <property type="protein sequence ID" value="RJY07553.1"/>
    <property type="molecule type" value="Genomic_DNA"/>
</dbReference>
<comment type="caution">
    <text evidence="1">The sequence shown here is derived from an EMBL/GenBank/DDBJ whole genome shotgun (WGS) entry which is preliminary data.</text>
</comment>
<dbReference type="OrthoDB" id="6402046at2"/>
<organism evidence="1 2">
    <name type="scientific">Parashewanella spongiae</name>
    <dbReference type="NCBI Taxonomy" id="342950"/>
    <lineage>
        <taxon>Bacteria</taxon>
        <taxon>Pseudomonadati</taxon>
        <taxon>Pseudomonadota</taxon>
        <taxon>Gammaproteobacteria</taxon>
        <taxon>Alteromonadales</taxon>
        <taxon>Shewanellaceae</taxon>
        <taxon>Parashewanella</taxon>
    </lineage>
</organism>
<sequence length="62" mass="6826">MNTNLNADDKVNFDDKLFALNIPGKVIEVTVAEAQELGAFEENALTEDEALEASDEIINDEE</sequence>
<reference evidence="1 2" key="1">
    <citation type="submission" date="2018-09" db="EMBL/GenBank/DDBJ databases">
        <title>Phylogeny of the Shewanellaceae, and recommendation for two new genera, Pseudoshewanella and Parashewanella.</title>
        <authorList>
            <person name="Wang G."/>
        </authorList>
    </citation>
    <scope>NUCLEOTIDE SEQUENCE [LARGE SCALE GENOMIC DNA]</scope>
    <source>
        <strain evidence="1 2">KCTC 22492</strain>
    </source>
</reference>
<proteinExistence type="predicted"/>
<evidence type="ECO:0000313" key="1">
    <source>
        <dbReference type="EMBL" id="RJY07553.1"/>
    </source>
</evidence>